<dbReference type="EMBL" id="JAVRHR010000002">
    <property type="protein sequence ID" value="MDT0607426.1"/>
    <property type="molecule type" value="Genomic_DNA"/>
</dbReference>
<proteinExistence type="predicted"/>
<keyword evidence="1" id="KW-0472">Membrane</keyword>
<evidence type="ECO:0000313" key="3">
    <source>
        <dbReference type="Proteomes" id="UP001255246"/>
    </source>
</evidence>
<reference evidence="2 3" key="1">
    <citation type="submission" date="2023-09" db="EMBL/GenBank/DDBJ databases">
        <authorList>
            <person name="Rey-Velasco X."/>
        </authorList>
    </citation>
    <scope>NUCLEOTIDE SEQUENCE [LARGE SCALE GENOMIC DNA]</scope>
    <source>
        <strain evidence="2 3">F388</strain>
    </source>
</reference>
<keyword evidence="1" id="KW-1133">Transmembrane helix</keyword>
<name>A0ABU3AEX1_9FLAO</name>
<feature type="transmembrane region" description="Helical" evidence="1">
    <location>
        <begin position="43"/>
        <end position="65"/>
    </location>
</feature>
<feature type="transmembrane region" description="Helical" evidence="1">
    <location>
        <begin position="12"/>
        <end position="31"/>
    </location>
</feature>
<sequence length="120" mass="13742">MKKLLKPACLLFNVLMFITFFFVGISYAGIIEAGKGQMLAGGAIVLGYGVIFAIVAFIASFFMTYRLRHQFIVMSNIVLTLVLLTFIVYFRYQYQERQELKKKENHALSTKTLPIWTCIV</sequence>
<protein>
    <submittedName>
        <fullName evidence="2">DUF6077 domain-containing protein</fullName>
    </submittedName>
</protein>
<feature type="transmembrane region" description="Helical" evidence="1">
    <location>
        <begin position="71"/>
        <end position="92"/>
    </location>
</feature>
<comment type="caution">
    <text evidence="2">The sequence shown here is derived from an EMBL/GenBank/DDBJ whole genome shotgun (WGS) entry which is preliminary data.</text>
</comment>
<accession>A0ABU3AEX1</accession>
<keyword evidence="3" id="KW-1185">Reference proteome</keyword>
<dbReference type="Proteomes" id="UP001255246">
    <property type="component" value="Unassembled WGS sequence"/>
</dbReference>
<evidence type="ECO:0000256" key="1">
    <source>
        <dbReference type="SAM" id="Phobius"/>
    </source>
</evidence>
<organism evidence="2 3">
    <name type="scientific">Croceitalea rosinachiae</name>
    <dbReference type="NCBI Taxonomy" id="3075596"/>
    <lineage>
        <taxon>Bacteria</taxon>
        <taxon>Pseudomonadati</taxon>
        <taxon>Bacteroidota</taxon>
        <taxon>Flavobacteriia</taxon>
        <taxon>Flavobacteriales</taxon>
        <taxon>Flavobacteriaceae</taxon>
        <taxon>Croceitalea</taxon>
    </lineage>
</organism>
<dbReference type="RefSeq" id="WP_311351109.1">
    <property type="nucleotide sequence ID" value="NZ_JAVRHR010000002.1"/>
</dbReference>
<keyword evidence="1" id="KW-0812">Transmembrane</keyword>
<evidence type="ECO:0000313" key="2">
    <source>
        <dbReference type="EMBL" id="MDT0607426.1"/>
    </source>
</evidence>
<gene>
    <name evidence="2" type="ORF">RM706_10315</name>
</gene>